<gene>
    <name evidence="1" type="ORF">PIB30_073950</name>
</gene>
<dbReference type="EMBL" id="JASCZI010182150">
    <property type="protein sequence ID" value="MED6187172.1"/>
    <property type="molecule type" value="Genomic_DNA"/>
</dbReference>
<organism evidence="1 2">
    <name type="scientific">Stylosanthes scabra</name>
    <dbReference type="NCBI Taxonomy" id="79078"/>
    <lineage>
        <taxon>Eukaryota</taxon>
        <taxon>Viridiplantae</taxon>
        <taxon>Streptophyta</taxon>
        <taxon>Embryophyta</taxon>
        <taxon>Tracheophyta</taxon>
        <taxon>Spermatophyta</taxon>
        <taxon>Magnoliopsida</taxon>
        <taxon>eudicotyledons</taxon>
        <taxon>Gunneridae</taxon>
        <taxon>Pentapetalae</taxon>
        <taxon>rosids</taxon>
        <taxon>fabids</taxon>
        <taxon>Fabales</taxon>
        <taxon>Fabaceae</taxon>
        <taxon>Papilionoideae</taxon>
        <taxon>50 kb inversion clade</taxon>
        <taxon>dalbergioids sensu lato</taxon>
        <taxon>Dalbergieae</taxon>
        <taxon>Pterocarpus clade</taxon>
        <taxon>Stylosanthes</taxon>
    </lineage>
</organism>
<evidence type="ECO:0000313" key="1">
    <source>
        <dbReference type="EMBL" id="MED6187172.1"/>
    </source>
</evidence>
<keyword evidence="2" id="KW-1185">Reference proteome</keyword>
<protein>
    <submittedName>
        <fullName evidence="1">Uncharacterized protein</fullName>
    </submittedName>
</protein>
<name>A0ABU6WMR2_9FABA</name>
<proteinExistence type="predicted"/>
<accession>A0ABU6WMR2</accession>
<evidence type="ECO:0000313" key="2">
    <source>
        <dbReference type="Proteomes" id="UP001341840"/>
    </source>
</evidence>
<comment type="caution">
    <text evidence="1">The sequence shown here is derived from an EMBL/GenBank/DDBJ whole genome shotgun (WGS) entry which is preliminary data.</text>
</comment>
<dbReference type="Proteomes" id="UP001341840">
    <property type="component" value="Unassembled WGS sequence"/>
</dbReference>
<reference evidence="1 2" key="1">
    <citation type="journal article" date="2023" name="Plants (Basel)">
        <title>Bridging the Gap: Combining Genomics and Transcriptomics Approaches to Understand Stylosanthes scabra, an Orphan Legume from the Brazilian Caatinga.</title>
        <authorList>
            <person name="Ferreira-Neto J.R.C."/>
            <person name="da Silva M.D."/>
            <person name="Binneck E."/>
            <person name="de Melo N.F."/>
            <person name="da Silva R.H."/>
            <person name="de Melo A.L.T.M."/>
            <person name="Pandolfi V."/>
            <person name="Bustamante F.O."/>
            <person name="Brasileiro-Vidal A.C."/>
            <person name="Benko-Iseppon A.M."/>
        </authorList>
    </citation>
    <scope>NUCLEOTIDE SEQUENCE [LARGE SCALE GENOMIC DNA]</scope>
    <source>
        <tissue evidence="1">Leaves</tissue>
    </source>
</reference>
<sequence>MGSKTQPAIDEIGPHRITENHLDVQEKFQNQEMQVMLMKARALLAKDKETKAIGRIVVNEDSFSVEQDQINLENLMKIATEINSAPIDVALTNLIRTRDKAEGLQLNEGRELVRNEGNKTNEYKAAEIKLMVTCEENKLMQIAEDPGREVPNDKKGKGIMIMDTGSERPIKKYKPKPVIEYYMEIPEDSDEDDQKEDNMMRRLLTIISCLKGYPHQHFFHTFA</sequence>
<feature type="non-terminal residue" evidence="1">
    <location>
        <position position="223"/>
    </location>
</feature>